<feature type="transmembrane region" description="Helical" evidence="5">
    <location>
        <begin position="150"/>
        <end position="169"/>
    </location>
</feature>
<dbReference type="PANTHER" id="PTHR12714:SF9">
    <property type="entry name" value="PROTEIN-S-ISOPRENYLCYSTEINE O-METHYLTRANSFERASE"/>
    <property type="match status" value="1"/>
</dbReference>
<feature type="transmembrane region" description="Helical" evidence="5">
    <location>
        <begin position="92"/>
        <end position="112"/>
    </location>
</feature>
<dbReference type="EMBL" id="CAJVPD010000077">
    <property type="protein sequence ID" value="CAG8301653.1"/>
    <property type="molecule type" value="Genomic_DNA"/>
</dbReference>
<dbReference type="Proteomes" id="UP001152592">
    <property type="component" value="Unassembled WGS sequence"/>
</dbReference>
<comment type="caution">
    <text evidence="6">The sequence shown here is derived from an EMBL/GenBank/DDBJ whole genome shotgun (WGS) entry which is preliminary data.</text>
</comment>
<reference evidence="6" key="1">
    <citation type="submission" date="2021-07" db="EMBL/GenBank/DDBJ databases">
        <authorList>
            <person name="Branca A.L. A."/>
        </authorList>
    </citation>
    <scope>NUCLEOTIDE SEQUENCE</scope>
</reference>
<keyword evidence="5" id="KW-0949">S-adenosyl-L-methionine</keyword>
<evidence type="ECO:0000313" key="6">
    <source>
        <dbReference type="EMBL" id="CAG8301653.1"/>
    </source>
</evidence>
<comment type="catalytic activity">
    <reaction evidence="5">
        <text>[protein]-C-terminal S-[(2E,6E)-farnesyl]-L-cysteine + S-adenosyl-L-methionine = [protein]-C-terminal S-[(2E,6E)-farnesyl]-L-cysteine methyl ester + S-adenosyl-L-homocysteine</text>
        <dbReference type="Rhea" id="RHEA:21672"/>
        <dbReference type="Rhea" id="RHEA-COMP:12125"/>
        <dbReference type="Rhea" id="RHEA-COMP:12126"/>
        <dbReference type="ChEBI" id="CHEBI:57856"/>
        <dbReference type="ChEBI" id="CHEBI:59789"/>
        <dbReference type="ChEBI" id="CHEBI:90510"/>
        <dbReference type="ChEBI" id="CHEBI:90511"/>
        <dbReference type="EC" id="2.1.1.100"/>
    </reaction>
</comment>
<keyword evidence="5" id="KW-0256">Endoplasmic reticulum</keyword>
<evidence type="ECO:0000256" key="4">
    <source>
        <dbReference type="ARBA" id="ARBA00023136"/>
    </source>
</evidence>
<keyword evidence="4 5" id="KW-0472">Membrane</keyword>
<dbReference type="PANTHER" id="PTHR12714">
    <property type="entry name" value="PROTEIN-S ISOPRENYLCYSTEINE O-METHYLTRANSFERASE"/>
    <property type="match status" value="1"/>
</dbReference>
<dbReference type="OrthoDB" id="1594986at2759"/>
<proteinExistence type="inferred from homology"/>
<name>A0A9W4ILM5_9EURO</name>
<keyword evidence="2 5" id="KW-0812">Transmembrane</keyword>
<dbReference type="EC" id="2.1.1.100" evidence="5"/>
<feature type="transmembrane region" description="Helical" evidence="5">
    <location>
        <begin position="181"/>
        <end position="201"/>
    </location>
</feature>
<evidence type="ECO:0000313" key="7">
    <source>
        <dbReference type="Proteomes" id="UP001152592"/>
    </source>
</evidence>
<feature type="transmembrane region" description="Helical" evidence="5">
    <location>
        <begin position="51"/>
        <end position="71"/>
    </location>
</feature>
<dbReference type="GO" id="GO:0005789">
    <property type="term" value="C:endoplasmic reticulum membrane"/>
    <property type="evidence" value="ECO:0007669"/>
    <property type="project" value="UniProtKB-SubCell"/>
</dbReference>
<dbReference type="GO" id="GO:0032259">
    <property type="term" value="P:methylation"/>
    <property type="evidence" value="ECO:0007669"/>
    <property type="project" value="UniProtKB-KW"/>
</dbReference>
<dbReference type="AlphaFoldDB" id="A0A9W4ILM5"/>
<evidence type="ECO:0000256" key="5">
    <source>
        <dbReference type="RuleBase" id="RU362022"/>
    </source>
</evidence>
<dbReference type="Pfam" id="PF04140">
    <property type="entry name" value="ICMT"/>
    <property type="match status" value="1"/>
</dbReference>
<sequence>MSQAAPVLLAIAIAIAGYCSVLCATPPNLSPDLKDRHQSDRLSVVAGKFPIIARRVTLAVTLYHALLAMILSHTGGRVVQICPQSQYINPELFMWSVVSVTSLLLVYAGAYMRVSAYGGLGKSFTFHLVAPDHLVTTGVYRWVQHPSYTGAGLALTGVFSLFLRWDAALACWIPDAAFSKLQGWGLGTAVMVLGALFRAIWMRVIDEERMLKQTFGREWEDWNRSTKRFIPGLL</sequence>
<gene>
    <name evidence="6" type="ORF">PSALAMII_LOCUS1856</name>
</gene>
<keyword evidence="3 5" id="KW-1133">Transmembrane helix</keyword>
<dbReference type="InterPro" id="IPR007269">
    <property type="entry name" value="ICMT_MeTrfase"/>
</dbReference>
<dbReference type="Gene3D" id="1.20.120.1630">
    <property type="match status" value="1"/>
</dbReference>
<keyword evidence="5" id="KW-0489">Methyltransferase</keyword>
<evidence type="ECO:0000256" key="1">
    <source>
        <dbReference type="ARBA" id="ARBA00004141"/>
    </source>
</evidence>
<comment type="subcellular location">
    <subcellularLocation>
        <location evidence="5">Endoplasmic reticulum membrane</location>
        <topology evidence="5">Multi-pass membrane protein</topology>
    </subcellularLocation>
    <subcellularLocation>
        <location evidence="1">Membrane</location>
        <topology evidence="1">Multi-pass membrane protein</topology>
    </subcellularLocation>
</comment>
<evidence type="ECO:0000256" key="3">
    <source>
        <dbReference type="ARBA" id="ARBA00022989"/>
    </source>
</evidence>
<keyword evidence="5" id="KW-0808">Transferase</keyword>
<protein>
    <recommendedName>
        <fullName evidence="5">Protein-S-isoprenylcysteine O-methyltransferase</fullName>
        <ecNumber evidence="5">2.1.1.100</ecNumber>
    </recommendedName>
</protein>
<evidence type="ECO:0000256" key="2">
    <source>
        <dbReference type="ARBA" id="ARBA00022692"/>
    </source>
</evidence>
<organism evidence="6 7">
    <name type="scientific">Penicillium salamii</name>
    <dbReference type="NCBI Taxonomy" id="1612424"/>
    <lineage>
        <taxon>Eukaryota</taxon>
        <taxon>Fungi</taxon>
        <taxon>Dikarya</taxon>
        <taxon>Ascomycota</taxon>
        <taxon>Pezizomycotina</taxon>
        <taxon>Eurotiomycetes</taxon>
        <taxon>Eurotiomycetidae</taxon>
        <taxon>Eurotiales</taxon>
        <taxon>Aspergillaceae</taxon>
        <taxon>Penicillium</taxon>
    </lineage>
</organism>
<comment type="similarity">
    <text evidence="5">Belongs to the class VI-like SAM-binding methyltransferase superfamily. Isoprenylcysteine carboxyl methyltransferase family.</text>
</comment>
<accession>A0A9W4ILM5</accession>
<dbReference type="GO" id="GO:0004671">
    <property type="term" value="F:protein C-terminal S-isoprenylcysteine carboxyl O-methyltransferase activity"/>
    <property type="evidence" value="ECO:0007669"/>
    <property type="project" value="UniProtKB-EC"/>
</dbReference>